<feature type="region of interest" description="Disordered" evidence="1">
    <location>
        <begin position="30"/>
        <end position="57"/>
    </location>
</feature>
<feature type="compositionally biased region" description="Polar residues" evidence="1">
    <location>
        <begin position="30"/>
        <end position="53"/>
    </location>
</feature>
<evidence type="ECO:0000313" key="2">
    <source>
        <dbReference type="EMBL" id="ODV86625.1"/>
    </source>
</evidence>
<keyword evidence="3" id="KW-1185">Reference proteome</keyword>
<evidence type="ECO:0000313" key="3">
    <source>
        <dbReference type="Proteomes" id="UP000094801"/>
    </source>
</evidence>
<dbReference type="Proteomes" id="UP000094801">
    <property type="component" value="Unassembled WGS sequence"/>
</dbReference>
<feature type="region of interest" description="Disordered" evidence="1">
    <location>
        <begin position="81"/>
        <end position="100"/>
    </location>
</feature>
<reference evidence="3" key="1">
    <citation type="submission" date="2016-04" db="EMBL/GenBank/DDBJ databases">
        <title>Comparative genomics of biotechnologically important yeasts.</title>
        <authorList>
            <consortium name="DOE Joint Genome Institute"/>
            <person name="Riley R."/>
            <person name="Haridas S."/>
            <person name="Wolfe K.H."/>
            <person name="Lopes M.R."/>
            <person name="Hittinger C.T."/>
            <person name="Goker M."/>
            <person name="Salamov A."/>
            <person name="Wisecaver J."/>
            <person name="Long T.M."/>
            <person name="Aerts A.L."/>
            <person name="Barry K."/>
            <person name="Choi C."/>
            <person name="Clum A."/>
            <person name="Coughlan A.Y."/>
            <person name="Deshpande S."/>
            <person name="Douglass A.P."/>
            <person name="Hanson S.J."/>
            <person name="Klenk H.-P."/>
            <person name="Labutti K."/>
            <person name="Lapidus A."/>
            <person name="Lindquist E."/>
            <person name="Lipzen A."/>
            <person name="Meier-Kolthoff J.P."/>
            <person name="Ohm R.A."/>
            <person name="Otillar R.P."/>
            <person name="Pangilinan J."/>
            <person name="Peng Y."/>
            <person name="Rokas A."/>
            <person name="Rosa C.A."/>
            <person name="Scheuner C."/>
            <person name="Sibirny A.A."/>
            <person name="Slot J.C."/>
            <person name="Stielow J.B."/>
            <person name="Sun H."/>
            <person name="Kurtzman C.P."/>
            <person name="Blackwell M."/>
            <person name="Grigoriev I.V."/>
            <person name="Jeffries T.W."/>
        </authorList>
    </citation>
    <scope>NUCLEOTIDE SEQUENCE [LARGE SCALE GENOMIC DNA]</scope>
    <source>
        <strain evidence="3">NRRL YB-2248</strain>
    </source>
</reference>
<gene>
    <name evidence="2" type="ORF">CANARDRAFT_211162</name>
</gene>
<feature type="region of interest" description="Disordered" evidence="1">
    <location>
        <begin position="119"/>
        <end position="174"/>
    </location>
</feature>
<evidence type="ECO:0000256" key="1">
    <source>
        <dbReference type="SAM" id="MobiDB-lite"/>
    </source>
</evidence>
<feature type="compositionally biased region" description="Low complexity" evidence="1">
    <location>
        <begin position="129"/>
        <end position="157"/>
    </location>
</feature>
<dbReference type="AlphaFoldDB" id="A0A1E4T4G4"/>
<proteinExistence type="predicted"/>
<name>A0A1E4T4G4_9ASCO</name>
<organism evidence="2 3">
    <name type="scientific">[Candida] arabinofermentans NRRL YB-2248</name>
    <dbReference type="NCBI Taxonomy" id="983967"/>
    <lineage>
        <taxon>Eukaryota</taxon>
        <taxon>Fungi</taxon>
        <taxon>Dikarya</taxon>
        <taxon>Ascomycota</taxon>
        <taxon>Saccharomycotina</taxon>
        <taxon>Pichiomycetes</taxon>
        <taxon>Pichiales</taxon>
        <taxon>Pichiaceae</taxon>
        <taxon>Ogataea</taxon>
        <taxon>Ogataea/Candida clade</taxon>
    </lineage>
</organism>
<sequence length="306" mass="34550">MTSLHLSIMVNDDMLDPLMTELKTYSFPKNDSYSSPRRSSVQHPSLSPVIQESTSDEEDVYTITKDDYIGENIAQNSFSNSTMAGEKLPSHHNRYCDPKTPEMLPESYPICSYNRFSSQHKNDPFSPASRHSSTFSRRSTSASSTTTTNSIPSPLTPKSHHRRSRSQNHALIQNDLDFLEPTKEKEYHNSNFYNTVPNFKTLDSFNTGLNQNKNSTVAEDSACSHKPPASTKPMDCCFQYSPLSDRGKLSEYDFDDSVIQSKNVYTYQGNNNISSSTRDSFAISYKTSDATDMIIDLNDIYKSLPQ</sequence>
<accession>A0A1E4T4G4</accession>
<protein>
    <submittedName>
        <fullName evidence="2">Uncharacterized protein</fullName>
    </submittedName>
</protein>
<dbReference type="EMBL" id="KV453849">
    <property type="protein sequence ID" value="ODV86625.1"/>
    <property type="molecule type" value="Genomic_DNA"/>
</dbReference>